<keyword evidence="8" id="KW-0732">Signal</keyword>
<evidence type="ECO:0000256" key="6">
    <source>
        <dbReference type="ARBA" id="ARBA00022833"/>
    </source>
</evidence>
<comment type="cofactor">
    <cofactor evidence="1">
        <name>Zn(2+)</name>
        <dbReference type="ChEBI" id="CHEBI:29105"/>
    </cofactor>
</comment>
<gene>
    <name evidence="10" type="ORF">LVJ94_24040</name>
</gene>
<dbReference type="GO" id="GO:0016787">
    <property type="term" value="F:hydrolase activity"/>
    <property type="evidence" value="ECO:0007669"/>
    <property type="project" value="UniProtKB-KW"/>
</dbReference>
<dbReference type="InterPro" id="IPR034115">
    <property type="entry name" value="M35_peptidyl-Lys"/>
</dbReference>
<dbReference type="SUPFAM" id="SSF55486">
    <property type="entry name" value="Metalloproteases ('zincins'), catalytic domain"/>
    <property type="match status" value="1"/>
</dbReference>
<evidence type="ECO:0000256" key="2">
    <source>
        <dbReference type="ARBA" id="ARBA00010279"/>
    </source>
</evidence>
<dbReference type="Gene3D" id="2.60.40.2970">
    <property type="match status" value="1"/>
</dbReference>
<feature type="signal peptide" evidence="8">
    <location>
        <begin position="1"/>
        <end position="30"/>
    </location>
</feature>
<evidence type="ECO:0000256" key="7">
    <source>
        <dbReference type="ARBA" id="ARBA00023049"/>
    </source>
</evidence>
<reference evidence="10" key="1">
    <citation type="submission" date="2021-12" db="EMBL/GenBank/DDBJ databases">
        <title>Discovery of the Pendulisporaceae a myxobacterial family with distinct sporulation behavior and unique specialized metabolism.</title>
        <authorList>
            <person name="Garcia R."/>
            <person name="Popoff A."/>
            <person name="Bader C.D."/>
            <person name="Loehr J."/>
            <person name="Walesch S."/>
            <person name="Walt C."/>
            <person name="Boldt J."/>
            <person name="Bunk B."/>
            <person name="Haeckl F.J.F.P.J."/>
            <person name="Gunesch A.P."/>
            <person name="Birkelbach J."/>
            <person name="Nuebel U."/>
            <person name="Pietschmann T."/>
            <person name="Bach T."/>
            <person name="Mueller R."/>
        </authorList>
    </citation>
    <scope>NUCLEOTIDE SEQUENCE</scope>
    <source>
        <strain evidence="10">MSr11367</strain>
    </source>
</reference>
<keyword evidence="5 10" id="KW-0378">Hydrolase</keyword>
<dbReference type="InterPro" id="IPR050414">
    <property type="entry name" value="Fungal_M35_metalloproteases"/>
</dbReference>
<dbReference type="PROSITE" id="PS51257">
    <property type="entry name" value="PROKAR_LIPOPROTEIN"/>
    <property type="match status" value="1"/>
</dbReference>
<dbReference type="EC" id="3.4.24.-" evidence="10"/>
<dbReference type="Proteomes" id="UP001374803">
    <property type="component" value="Chromosome"/>
</dbReference>
<dbReference type="EMBL" id="CP089983">
    <property type="protein sequence ID" value="WXB10287.1"/>
    <property type="molecule type" value="Genomic_DNA"/>
</dbReference>
<evidence type="ECO:0000256" key="1">
    <source>
        <dbReference type="ARBA" id="ARBA00001947"/>
    </source>
</evidence>
<keyword evidence="3" id="KW-0645">Protease</keyword>
<comment type="similarity">
    <text evidence="2">Belongs to the peptidase M35 family.</text>
</comment>
<evidence type="ECO:0000259" key="9">
    <source>
        <dbReference type="SMART" id="SM01351"/>
    </source>
</evidence>
<feature type="chain" id="PRO_5047117789" evidence="8">
    <location>
        <begin position="31"/>
        <end position="363"/>
    </location>
</feature>
<feature type="domain" description="Lysine-specific metallo-endopeptidase" evidence="9">
    <location>
        <begin position="224"/>
        <end position="357"/>
    </location>
</feature>
<accession>A0ABZ2LN21</accession>
<keyword evidence="11" id="KW-1185">Reference proteome</keyword>
<dbReference type="InterPro" id="IPR024079">
    <property type="entry name" value="MetalloPept_cat_dom_sf"/>
</dbReference>
<evidence type="ECO:0000256" key="5">
    <source>
        <dbReference type="ARBA" id="ARBA00022801"/>
    </source>
</evidence>
<dbReference type="SMART" id="SM01351">
    <property type="entry name" value="Aspzincin_M35"/>
    <property type="match status" value="1"/>
</dbReference>
<dbReference type="Gene3D" id="3.40.390.10">
    <property type="entry name" value="Collagenase (Catalytic Domain)"/>
    <property type="match status" value="1"/>
</dbReference>
<dbReference type="PANTHER" id="PTHR37016">
    <property type="match status" value="1"/>
</dbReference>
<evidence type="ECO:0000256" key="3">
    <source>
        <dbReference type="ARBA" id="ARBA00022670"/>
    </source>
</evidence>
<keyword evidence="4" id="KW-0479">Metal-binding</keyword>
<evidence type="ECO:0000256" key="8">
    <source>
        <dbReference type="SAM" id="SignalP"/>
    </source>
</evidence>
<dbReference type="InterPro" id="IPR029463">
    <property type="entry name" value="Lys_MEP"/>
</dbReference>
<dbReference type="PANTHER" id="PTHR37016:SF3">
    <property type="entry name" value="NEUTRAL PROTEASE 2-RELATED"/>
    <property type="match status" value="1"/>
</dbReference>
<evidence type="ECO:0000256" key="4">
    <source>
        <dbReference type="ARBA" id="ARBA00022723"/>
    </source>
</evidence>
<sequence>MNTNFGRRLGRVIALAALPIVVVLAGCSGADEDGTAPAGEEAQSGPVRAALSAEKLSVGGKEGVNVKVTLTNESAETVRLLKWETIADGLKEPLFVLTHEGQAVEYQGAHYKFRTPIEMDYLTLGPGEAFTGTVDLSQYYDLSASGTYDVQYRSDGIASNHVAVRSESHISPQAARTVLYGGELRTQSAELAAGISYASCNSSQQTGVNTAYGSSKSYADNSVNYFATHTSATARYTTWFGKYSSTRWDKAKDHYSKIQNALYNKNFVFDCSCTDSGTYAYVYPDSPYRVYLCGAFWKAPNIGTDSRAGTIIHESSHFTVLGGTDDHVYGQSGCKNLAVSNPNNAVDNADSHEYFAENTPSQN</sequence>
<keyword evidence="7" id="KW-0482">Metalloprotease</keyword>
<protein>
    <submittedName>
        <fullName evidence="10">M35 family metallo-endopeptidase</fullName>
        <ecNumber evidence="10">3.4.24.-</ecNumber>
    </submittedName>
</protein>
<name>A0ABZ2LN21_9BACT</name>
<evidence type="ECO:0000313" key="10">
    <source>
        <dbReference type="EMBL" id="WXB10287.1"/>
    </source>
</evidence>
<dbReference type="RefSeq" id="WP_394839964.1">
    <property type="nucleotide sequence ID" value="NZ_CP089929.1"/>
</dbReference>
<keyword evidence="6" id="KW-0862">Zinc</keyword>
<proteinExistence type="inferred from homology"/>
<organism evidence="10 11">
    <name type="scientific">Pendulispora rubella</name>
    <dbReference type="NCBI Taxonomy" id="2741070"/>
    <lineage>
        <taxon>Bacteria</taxon>
        <taxon>Pseudomonadati</taxon>
        <taxon>Myxococcota</taxon>
        <taxon>Myxococcia</taxon>
        <taxon>Myxococcales</taxon>
        <taxon>Sorangiineae</taxon>
        <taxon>Pendulisporaceae</taxon>
        <taxon>Pendulispora</taxon>
    </lineage>
</organism>
<dbReference type="Pfam" id="PF14521">
    <property type="entry name" value="Aspzincin_M35"/>
    <property type="match status" value="1"/>
</dbReference>
<evidence type="ECO:0000313" key="11">
    <source>
        <dbReference type="Proteomes" id="UP001374803"/>
    </source>
</evidence>
<dbReference type="CDD" id="cd11306">
    <property type="entry name" value="M35_peptidyl-Lys"/>
    <property type="match status" value="1"/>
</dbReference>